<dbReference type="RefSeq" id="WP_085009686.1">
    <property type="nucleotide sequence ID" value="NZ_NAAD01000004.1"/>
</dbReference>
<feature type="domain" description="NADH-Ubiquinone oxidoreductase (complex I) chain 5 N-terminal" evidence="8">
    <location>
        <begin position="66"/>
        <end position="116"/>
    </location>
</feature>
<evidence type="ECO:0000313" key="10">
    <source>
        <dbReference type="Proteomes" id="UP000193136"/>
    </source>
</evidence>
<evidence type="ECO:0000256" key="4">
    <source>
        <dbReference type="ARBA" id="ARBA00023136"/>
    </source>
</evidence>
<dbReference type="InterPro" id="IPR001750">
    <property type="entry name" value="ND/Mrp_TM"/>
</dbReference>
<feature type="transmembrane region" description="Helical" evidence="6">
    <location>
        <begin position="169"/>
        <end position="189"/>
    </location>
</feature>
<organism evidence="9 10">
    <name type="scientific">Geothermobacter hydrogeniphilus</name>
    <dbReference type="NCBI Taxonomy" id="1969733"/>
    <lineage>
        <taxon>Bacteria</taxon>
        <taxon>Pseudomonadati</taxon>
        <taxon>Thermodesulfobacteriota</taxon>
        <taxon>Desulfuromonadia</taxon>
        <taxon>Desulfuromonadales</taxon>
        <taxon>Geothermobacteraceae</taxon>
        <taxon>Geothermobacter</taxon>
    </lineage>
</organism>
<keyword evidence="3 6" id="KW-1133">Transmembrane helix</keyword>
<dbReference type="InterPro" id="IPR018393">
    <property type="entry name" value="NADHpl_OxRdtase_5_subgr"/>
</dbReference>
<dbReference type="OrthoDB" id="9805769at2"/>
<dbReference type="PRINTS" id="PR01435">
    <property type="entry name" value="NPOXDRDTASE5"/>
</dbReference>
<dbReference type="Pfam" id="PF00662">
    <property type="entry name" value="Proton_antipo_N"/>
    <property type="match status" value="1"/>
</dbReference>
<feature type="transmembrane region" description="Helical" evidence="6">
    <location>
        <begin position="373"/>
        <end position="392"/>
    </location>
</feature>
<dbReference type="Proteomes" id="UP000193136">
    <property type="component" value="Unassembled WGS sequence"/>
</dbReference>
<feature type="transmembrane region" description="Helical" evidence="6">
    <location>
        <begin position="456"/>
        <end position="475"/>
    </location>
</feature>
<evidence type="ECO:0000259" key="8">
    <source>
        <dbReference type="Pfam" id="PF00662"/>
    </source>
</evidence>
<dbReference type="STRING" id="1969733.B5V00_05110"/>
<keyword evidence="10" id="KW-1185">Reference proteome</keyword>
<evidence type="ECO:0000256" key="5">
    <source>
        <dbReference type="RuleBase" id="RU000320"/>
    </source>
</evidence>
<dbReference type="InterPro" id="IPR003945">
    <property type="entry name" value="NU5C-like"/>
</dbReference>
<dbReference type="GO" id="GO:0008137">
    <property type="term" value="F:NADH dehydrogenase (ubiquinone) activity"/>
    <property type="evidence" value="ECO:0007669"/>
    <property type="project" value="InterPro"/>
</dbReference>
<dbReference type="InterPro" id="IPR001516">
    <property type="entry name" value="Proton_antipo_N"/>
</dbReference>
<dbReference type="PANTHER" id="PTHR42829">
    <property type="entry name" value="NADH-UBIQUINONE OXIDOREDUCTASE CHAIN 5"/>
    <property type="match status" value="1"/>
</dbReference>
<evidence type="ECO:0000256" key="2">
    <source>
        <dbReference type="ARBA" id="ARBA00022692"/>
    </source>
</evidence>
<feature type="transmembrane region" description="Helical" evidence="6">
    <location>
        <begin position="115"/>
        <end position="132"/>
    </location>
</feature>
<keyword evidence="2 5" id="KW-0812">Transmembrane</keyword>
<evidence type="ECO:0000256" key="1">
    <source>
        <dbReference type="ARBA" id="ARBA00004127"/>
    </source>
</evidence>
<dbReference type="GO" id="GO:0012505">
    <property type="term" value="C:endomembrane system"/>
    <property type="evidence" value="ECO:0007669"/>
    <property type="project" value="UniProtKB-SubCell"/>
</dbReference>
<feature type="transmembrane region" description="Helical" evidence="6">
    <location>
        <begin position="312"/>
        <end position="329"/>
    </location>
</feature>
<comment type="caution">
    <text evidence="9">The sequence shown here is derived from an EMBL/GenBank/DDBJ whole genome shotgun (WGS) entry which is preliminary data.</text>
</comment>
<evidence type="ECO:0000256" key="3">
    <source>
        <dbReference type="ARBA" id="ARBA00022989"/>
    </source>
</evidence>
<dbReference type="GO" id="GO:0042773">
    <property type="term" value="P:ATP synthesis coupled electron transport"/>
    <property type="evidence" value="ECO:0007669"/>
    <property type="project" value="InterPro"/>
</dbReference>
<name>A0A1X0YAK2_9BACT</name>
<dbReference type="PRINTS" id="PR01434">
    <property type="entry name" value="NADHDHGNASE5"/>
</dbReference>
<evidence type="ECO:0000259" key="7">
    <source>
        <dbReference type="Pfam" id="PF00361"/>
    </source>
</evidence>
<dbReference type="GO" id="GO:0016020">
    <property type="term" value="C:membrane"/>
    <property type="evidence" value="ECO:0007669"/>
    <property type="project" value="UniProtKB-SubCell"/>
</dbReference>
<sequence length="621" mass="66551">MNAKLLFLIPLLPLIGAGINILFGMRFPRAARGWIAVAAVAASFVASCLLWPLSSGGGTRTVLATWLASGNLRADFGILFDPLAASMTLMVTGVSTLIHLYAVGYMEKEQDTARFFALLNLFVFAMLTIVLADNLLLLFLGWEGVGFCSYGLIGFWYRELKNARAGQKAFLVTRVGDVFFAIALLWLFSASGQLGIPEINAFASQLPAASITAIVLLLLAGASGKSAQLPLMTWLPDAMAGPTPVSALIHAATMVTAGVYLLCRLFPLVSLSATGMTAIALVGGLTAFYAATCALAQREIKRVLAYSTMSQIGYMFIAVGAGSVSGAMFHLYTHAFFKALLFMGAGCVIHLCHEENDIYKMGGMAKKSPLVTVLFLAGLLCLAGAPLTGGFFSKDGILVAAYAAGGNGLRLAWALGTLSALLTSFYSFRLFFLVFTGPPRSPGKPHPLPMLMRWTLPPLALLGLFGGLFNLPAAWGGQELLHRLLTGSEAKPLVDHATELALTVTAVCLFALGLFAAVGLYRSFPGERPAWYKRFLLHGWQADRLVEWSLLKPFRALARFCGLGLDQTVIEATLHGLAGATQKQGDRTRQLATGRISTYLHGFAWGLVLMLGWFLLEMVKG</sequence>
<reference evidence="9 10" key="1">
    <citation type="submission" date="2017-03" db="EMBL/GenBank/DDBJ databases">
        <title>Genome sequence of Geothermobacter sp. EPR-M, Deep-Sea Iron Reducer.</title>
        <authorList>
            <person name="Tully B."/>
            <person name="Savalia P."/>
            <person name="Abuyen K."/>
            <person name="Baughan C."/>
            <person name="Romero E."/>
            <person name="Ronkowski C."/>
            <person name="Torres B."/>
            <person name="Tremblay J."/>
            <person name="Trujillo A."/>
            <person name="Tyler M."/>
            <person name="Perez-Rodriguez I."/>
            <person name="Amend J."/>
        </authorList>
    </citation>
    <scope>NUCLEOTIDE SEQUENCE [LARGE SCALE GENOMIC DNA]</scope>
    <source>
        <strain evidence="9 10">EPR-M</strain>
    </source>
</reference>
<feature type="transmembrane region" description="Helical" evidence="6">
    <location>
        <begin position="268"/>
        <end position="291"/>
    </location>
</feature>
<evidence type="ECO:0000256" key="6">
    <source>
        <dbReference type="SAM" id="Phobius"/>
    </source>
</evidence>
<feature type="transmembrane region" description="Helical" evidence="6">
    <location>
        <begin position="500"/>
        <end position="524"/>
    </location>
</feature>
<feature type="transmembrane region" description="Helical" evidence="6">
    <location>
        <begin position="412"/>
        <end position="435"/>
    </location>
</feature>
<dbReference type="AlphaFoldDB" id="A0A1X0YAK2"/>
<dbReference type="EMBL" id="NAAD01000004">
    <property type="protein sequence ID" value="ORJ62132.1"/>
    <property type="molecule type" value="Genomic_DNA"/>
</dbReference>
<comment type="subcellular location">
    <subcellularLocation>
        <location evidence="1">Endomembrane system</location>
        <topology evidence="1">Multi-pass membrane protein</topology>
    </subcellularLocation>
    <subcellularLocation>
        <location evidence="5">Membrane</location>
        <topology evidence="5">Multi-pass membrane protein</topology>
    </subcellularLocation>
</comment>
<evidence type="ECO:0000313" key="9">
    <source>
        <dbReference type="EMBL" id="ORJ62132.1"/>
    </source>
</evidence>
<feature type="transmembrane region" description="Helical" evidence="6">
    <location>
        <begin position="201"/>
        <end position="222"/>
    </location>
</feature>
<keyword evidence="4 6" id="KW-0472">Membrane</keyword>
<feature type="transmembrane region" description="Helical" evidence="6">
    <location>
        <begin position="335"/>
        <end position="352"/>
    </location>
</feature>
<feature type="transmembrane region" description="Helical" evidence="6">
    <location>
        <begin position="35"/>
        <end position="53"/>
    </location>
</feature>
<dbReference type="Pfam" id="PF00361">
    <property type="entry name" value="Proton_antipo_M"/>
    <property type="match status" value="1"/>
</dbReference>
<feature type="domain" description="NADH:quinone oxidoreductase/Mrp antiporter transmembrane" evidence="7">
    <location>
        <begin position="132"/>
        <end position="412"/>
    </location>
</feature>
<accession>A0A1X0YAK2</accession>
<feature type="transmembrane region" description="Helical" evidence="6">
    <location>
        <begin position="596"/>
        <end position="616"/>
    </location>
</feature>
<feature type="transmembrane region" description="Helical" evidence="6">
    <location>
        <begin position="83"/>
        <end position="103"/>
    </location>
</feature>
<dbReference type="GO" id="GO:0003954">
    <property type="term" value="F:NADH dehydrogenase activity"/>
    <property type="evidence" value="ECO:0007669"/>
    <property type="project" value="TreeGrafter"/>
</dbReference>
<dbReference type="PANTHER" id="PTHR42829:SF2">
    <property type="entry name" value="NADH-UBIQUINONE OXIDOREDUCTASE CHAIN 5"/>
    <property type="match status" value="1"/>
</dbReference>
<protein>
    <submittedName>
        <fullName evidence="9">NADH-quinone oxidoreductase subunit L</fullName>
    </submittedName>
</protein>
<feature type="transmembrane region" description="Helical" evidence="6">
    <location>
        <begin position="6"/>
        <end position="23"/>
    </location>
</feature>
<dbReference type="NCBIfam" id="TIGR01974">
    <property type="entry name" value="NDH_I_L"/>
    <property type="match status" value="1"/>
</dbReference>
<feature type="transmembrane region" description="Helical" evidence="6">
    <location>
        <begin position="138"/>
        <end position="157"/>
    </location>
</feature>
<dbReference type="Gene3D" id="1.20.5.2700">
    <property type="match status" value="1"/>
</dbReference>
<dbReference type="NCBIfam" id="NF005141">
    <property type="entry name" value="PRK06590.1"/>
    <property type="match status" value="1"/>
</dbReference>
<proteinExistence type="predicted"/>
<dbReference type="GO" id="GO:0015990">
    <property type="term" value="P:electron transport coupled proton transport"/>
    <property type="evidence" value="ECO:0007669"/>
    <property type="project" value="TreeGrafter"/>
</dbReference>
<gene>
    <name evidence="9" type="ORF">B5V00_05110</name>
</gene>